<evidence type="ECO:0000313" key="2">
    <source>
        <dbReference type="EMBL" id="KEH38253.1"/>
    </source>
</evidence>
<name>A0A072VA33_MEDTR</name>
<feature type="transmembrane region" description="Helical" evidence="1">
    <location>
        <begin position="28"/>
        <end position="51"/>
    </location>
</feature>
<proteinExistence type="predicted"/>
<keyword evidence="1" id="KW-0472">Membrane</keyword>
<dbReference type="HOGENOM" id="CLU_2389497_0_0_1"/>
<organism evidence="2 4">
    <name type="scientific">Medicago truncatula</name>
    <name type="common">Barrel medic</name>
    <name type="synonym">Medicago tribuloides</name>
    <dbReference type="NCBI Taxonomy" id="3880"/>
    <lineage>
        <taxon>Eukaryota</taxon>
        <taxon>Viridiplantae</taxon>
        <taxon>Streptophyta</taxon>
        <taxon>Embryophyta</taxon>
        <taxon>Tracheophyta</taxon>
        <taxon>Spermatophyta</taxon>
        <taxon>Magnoliopsida</taxon>
        <taxon>eudicotyledons</taxon>
        <taxon>Gunneridae</taxon>
        <taxon>Pentapetalae</taxon>
        <taxon>rosids</taxon>
        <taxon>fabids</taxon>
        <taxon>Fabales</taxon>
        <taxon>Fabaceae</taxon>
        <taxon>Papilionoideae</taxon>
        <taxon>50 kb inversion clade</taxon>
        <taxon>NPAAA clade</taxon>
        <taxon>Hologalegina</taxon>
        <taxon>IRL clade</taxon>
        <taxon>Trifolieae</taxon>
        <taxon>Medicago</taxon>
    </lineage>
</organism>
<dbReference type="Proteomes" id="UP000002051">
    <property type="component" value="Chromosome 2"/>
</dbReference>
<reference evidence="3" key="3">
    <citation type="submission" date="2015-04" db="UniProtKB">
        <authorList>
            <consortium name="EnsemblPlants"/>
        </authorList>
    </citation>
    <scope>IDENTIFICATION</scope>
    <source>
        <strain evidence="3">cv. Jemalong A17</strain>
    </source>
</reference>
<dbReference type="EMBL" id="CM001218">
    <property type="protein sequence ID" value="KEH38253.1"/>
    <property type="molecule type" value="Genomic_DNA"/>
</dbReference>
<accession>A0A072VA33</accession>
<dbReference type="EnsemblPlants" id="KEH38253">
    <property type="protein sequence ID" value="KEH38253"/>
    <property type="gene ID" value="MTR_2g066720"/>
</dbReference>
<keyword evidence="1 2" id="KW-0812">Transmembrane</keyword>
<gene>
    <name evidence="2" type="ordered locus">MTR_2g066720</name>
</gene>
<sequence length="94" mass="11187">MIPHGPKLESLASHNKYNTNKVMLETSILMTHNVLVVVVVFVVVMLLWVFLYEFVVDGVFKHTDVSWRGLFKLRLHEFLTFRLWFLEMTSWFDV</sequence>
<evidence type="ECO:0000313" key="3">
    <source>
        <dbReference type="EnsemblPlants" id="KEH38253"/>
    </source>
</evidence>
<protein>
    <submittedName>
        <fullName evidence="2">Transmembrane protein, putative</fullName>
    </submittedName>
</protein>
<keyword evidence="4" id="KW-1185">Reference proteome</keyword>
<evidence type="ECO:0000256" key="1">
    <source>
        <dbReference type="SAM" id="Phobius"/>
    </source>
</evidence>
<dbReference type="AlphaFoldDB" id="A0A072VA33"/>
<keyword evidence="1" id="KW-1133">Transmembrane helix</keyword>
<evidence type="ECO:0000313" key="4">
    <source>
        <dbReference type="Proteomes" id="UP000002051"/>
    </source>
</evidence>
<reference evidence="2 4" key="1">
    <citation type="journal article" date="2011" name="Nature">
        <title>The Medicago genome provides insight into the evolution of rhizobial symbioses.</title>
        <authorList>
            <person name="Young N.D."/>
            <person name="Debelle F."/>
            <person name="Oldroyd G.E."/>
            <person name="Geurts R."/>
            <person name="Cannon S.B."/>
            <person name="Udvardi M.K."/>
            <person name="Benedito V.A."/>
            <person name="Mayer K.F."/>
            <person name="Gouzy J."/>
            <person name="Schoof H."/>
            <person name="Van de Peer Y."/>
            <person name="Proost S."/>
            <person name="Cook D.R."/>
            <person name="Meyers B.C."/>
            <person name="Spannagl M."/>
            <person name="Cheung F."/>
            <person name="De Mita S."/>
            <person name="Krishnakumar V."/>
            <person name="Gundlach H."/>
            <person name="Zhou S."/>
            <person name="Mudge J."/>
            <person name="Bharti A.K."/>
            <person name="Murray J.D."/>
            <person name="Naoumkina M.A."/>
            <person name="Rosen B."/>
            <person name="Silverstein K.A."/>
            <person name="Tang H."/>
            <person name="Rombauts S."/>
            <person name="Zhao P.X."/>
            <person name="Zhou P."/>
            <person name="Barbe V."/>
            <person name="Bardou P."/>
            <person name="Bechner M."/>
            <person name="Bellec A."/>
            <person name="Berger A."/>
            <person name="Berges H."/>
            <person name="Bidwell S."/>
            <person name="Bisseling T."/>
            <person name="Choisne N."/>
            <person name="Couloux A."/>
            <person name="Denny R."/>
            <person name="Deshpande S."/>
            <person name="Dai X."/>
            <person name="Doyle J.J."/>
            <person name="Dudez A.M."/>
            <person name="Farmer A.D."/>
            <person name="Fouteau S."/>
            <person name="Franken C."/>
            <person name="Gibelin C."/>
            <person name="Gish J."/>
            <person name="Goldstein S."/>
            <person name="Gonzalez A.J."/>
            <person name="Green P.J."/>
            <person name="Hallab A."/>
            <person name="Hartog M."/>
            <person name="Hua A."/>
            <person name="Humphray S.J."/>
            <person name="Jeong D.H."/>
            <person name="Jing Y."/>
            <person name="Jocker A."/>
            <person name="Kenton S.M."/>
            <person name="Kim D.J."/>
            <person name="Klee K."/>
            <person name="Lai H."/>
            <person name="Lang C."/>
            <person name="Lin S."/>
            <person name="Macmil S.L."/>
            <person name="Magdelenat G."/>
            <person name="Matthews L."/>
            <person name="McCorrison J."/>
            <person name="Monaghan E.L."/>
            <person name="Mun J.H."/>
            <person name="Najar F.Z."/>
            <person name="Nicholson C."/>
            <person name="Noirot C."/>
            <person name="O'Bleness M."/>
            <person name="Paule C.R."/>
            <person name="Poulain J."/>
            <person name="Prion F."/>
            <person name="Qin B."/>
            <person name="Qu C."/>
            <person name="Retzel E.F."/>
            <person name="Riddle C."/>
            <person name="Sallet E."/>
            <person name="Samain S."/>
            <person name="Samson N."/>
            <person name="Sanders I."/>
            <person name="Saurat O."/>
            <person name="Scarpelli C."/>
            <person name="Schiex T."/>
            <person name="Segurens B."/>
            <person name="Severin A.J."/>
            <person name="Sherrier D.J."/>
            <person name="Shi R."/>
            <person name="Sims S."/>
            <person name="Singer S.R."/>
            <person name="Sinharoy S."/>
            <person name="Sterck L."/>
            <person name="Viollet A."/>
            <person name="Wang B.B."/>
            <person name="Wang K."/>
            <person name="Wang M."/>
            <person name="Wang X."/>
            <person name="Warfsmann J."/>
            <person name="Weissenbach J."/>
            <person name="White D.D."/>
            <person name="White J.D."/>
            <person name="Wiley G.B."/>
            <person name="Wincker P."/>
            <person name="Xing Y."/>
            <person name="Yang L."/>
            <person name="Yao Z."/>
            <person name="Ying F."/>
            <person name="Zhai J."/>
            <person name="Zhou L."/>
            <person name="Zuber A."/>
            <person name="Denarie J."/>
            <person name="Dixon R.A."/>
            <person name="May G.D."/>
            <person name="Schwartz D.C."/>
            <person name="Rogers J."/>
            <person name="Quetier F."/>
            <person name="Town C.D."/>
            <person name="Roe B.A."/>
        </authorList>
    </citation>
    <scope>NUCLEOTIDE SEQUENCE [LARGE SCALE GENOMIC DNA]</scope>
    <source>
        <strain evidence="2">A17</strain>
        <strain evidence="3 4">cv. Jemalong A17</strain>
    </source>
</reference>
<reference evidence="2 4" key="2">
    <citation type="journal article" date="2014" name="BMC Genomics">
        <title>An improved genome release (version Mt4.0) for the model legume Medicago truncatula.</title>
        <authorList>
            <person name="Tang H."/>
            <person name="Krishnakumar V."/>
            <person name="Bidwell S."/>
            <person name="Rosen B."/>
            <person name="Chan A."/>
            <person name="Zhou S."/>
            <person name="Gentzbittel L."/>
            <person name="Childs K.L."/>
            <person name="Yandell M."/>
            <person name="Gundlach H."/>
            <person name="Mayer K.F."/>
            <person name="Schwartz D.C."/>
            <person name="Town C.D."/>
        </authorList>
    </citation>
    <scope>GENOME REANNOTATION</scope>
    <source>
        <strain evidence="2">A17</strain>
        <strain evidence="3 4">cv. Jemalong A17</strain>
    </source>
</reference>